<dbReference type="InterPro" id="IPR009057">
    <property type="entry name" value="Homeodomain-like_sf"/>
</dbReference>
<organism evidence="4 5">
    <name type="scientific">Siminovitchia thermophila</name>
    <dbReference type="NCBI Taxonomy" id="1245522"/>
    <lineage>
        <taxon>Bacteria</taxon>
        <taxon>Bacillati</taxon>
        <taxon>Bacillota</taxon>
        <taxon>Bacilli</taxon>
        <taxon>Bacillales</taxon>
        <taxon>Bacillaceae</taxon>
        <taxon>Siminovitchia</taxon>
    </lineage>
</organism>
<keyword evidence="1 2" id="KW-0238">DNA-binding</keyword>
<dbReference type="PANTHER" id="PTHR30328">
    <property type="entry name" value="TRANSCRIPTIONAL REPRESSOR"/>
    <property type="match status" value="1"/>
</dbReference>
<sequence>MTKDKILQAAIREYSKFNYHGATMRNIAKEVGIKPASIYFFYKNKETLFLAAFQKLLKDHFIEMRSILQKVHDRPIFDIFEALIKGAVAYHQENNEETNAYISLVTAPPPEIHEYLQEHIQQFDDWLINSLLTLIKRDIPSITEYQATRLIKQFVVIMDGVFWEINLYDPKQLQHQIEEALYIMRVLLGGYEK</sequence>
<dbReference type="PROSITE" id="PS50977">
    <property type="entry name" value="HTH_TETR_2"/>
    <property type="match status" value="1"/>
</dbReference>
<dbReference type="Pfam" id="PF00440">
    <property type="entry name" value="TetR_N"/>
    <property type="match status" value="1"/>
</dbReference>
<name>A0ABS2R828_9BACI</name>
<feature type="DNA-binding region" description="H-T-H motif" evidence="2">
    <location>
        <begin position="23"/>
        <end position="42"/>
    </location>
</feature>
<dbReference type="InterPro" id="IPR001647">
    <property type="entry name" value="HTH_TetR"/>
</dbReference>
<proteinExistence type="predicted"/>
<gene>
    <name evidence="4" type="ORF">JOC94_002773</name>
</gene>
<dbReference type="Gene3D" id="1.10.357.10">
    <property type="entry name" value="Tetracycline Repressor, domain 2"/>
    <property type="match status" value="1"/>
</dbReference>
<dbReference type="EMBL" id="JAFBFH010000018">
    <property type="protein sequence ID" value="MBM7715784.1"/>
    <property type="molecule type" value="Genomic_DNA"/>
</dbReference>
<evidence type="ECO:0000313" key="5">
    <source>
        <dbReference type="Proteomes" id="UP000823485"/>
    </source>
</evidence>
<evidence type="ECO:0000256" key="1">
    <source>
        <dbReference type="ARBA" id="ARBA00023125"/>
    </source>
</evidence>
<keyword evidence="5" id="KW-1185">Reference proteome</keyword>
<dbReference type="Proteomes" id="UP000823485">
    <property type="component" value="Unassembled WGS sequence"/>
</dbReference>
<dbReference type="InterPro" id="IPR050109">
    <property type="entry name" value="HTH-type_TetR-like_transc_reg"/>
</dbReference>
<feature type="domain" description="HTH tetR-type" evidence="3">
    <location>
        <begin position="1"/>
        <end position="60"/>
    </location>
</feature>
<evidence type="ECO:0000313" key="4">
    <source>
        <dbReference type="EMBL" id="MBM7715784.1"/>
    </source>
</evidence>
<protein>
    <submittedName>
        <fullName evidence="4">AcrR family transcriptional regulator</fullName>
    </submittedName>
</protein>
<evidence type="ECO:0000256" key="2">
    <source>
        <dbReference type="PROSITE-ProRule" id="PRU00335"/>
    </source>
</evidence>
<evidence type="ECO:0000259" key="3">
    <source>
        <dbReference type="PROSITE" id="PS50977"/>
    </source>
</evidence>
<dbReference type="PRINTS" id="PR00455">
    <property type="entry name" value="HTHTETR"/>
</dbReference>
<dbReference type="PANTHER" id="PTHR30328:SF54">
    <property type="entry name" value="HTH-TYPE TRANSCRIPTIONAL REPRESSOR SCO4008"/>
    <property type="match status" value="1"/>
</dbReference>
<reference evidence="4 5" key="1">
    <citation type="submission" date="2021-01" db="EMBL/GenBank/DDBJ databases">
        <title>Genomic Encyclopedia of Type Strains, Phase IV (KMG-IV): sequencing the most valuable type-strain genomes for metagenomic binning, comparative biology and taxonomic classification.</title>
        <authorList>
            <person name="Goeker M."/>
        </authorList>
    </citation>
    <scope>NUCLEOTIDE SEQUENCE [LARGE SCALE GENOMIC DNA]</scope>
    <source>
        <strain evidence="4 5">DSM 105453</strain>
    </source>
</reference>
<dbReference type="Gene3D" id="1.10.10.60">
    <property type="entry name" value="Homeodomain-like"/>
    <property type="match status" value="1"/>
</dbReference>
<dbReference type="RefSeq" id="WP_077111459.1">
    <property type="nucleotide sequence ID" value="NZ_JAFBFH010000018.1"/>
</dbReference>
<accession>A0ABS2R828</accession>
<dbReference type="SUPFAM" id="SSF46689">
    <property type="entry name" value="Homeodomain-like"/>
    <property type="match status" value="1"/>
</dbReference>
<comment type="caution">
    <text evidence="4">The sequence shown here is derived from an EMBL/GenBank/DDBJ whole genome shotgun (WGS) entry which is preliminary data.</text>
</comment>